<comment type="caution">
    <text evidence="4">The sequence shown here is derived from an EMBL/GenBank/DDBJ whole genome shotgun (WGS) entry which is preliminary data.</text>
</comment>
<dbReference type="Proteomes" id="UP001259832">
    <property type="component" value="Unassembled WGS sequence"/>
</dbReference>
<reference evidence="4" key="1">
    <citation type="submission" date="2023-08" db="EMBL/GenBank/DDBJ databases">
        <title>Reference Genome Resource for the Citrus Pathogen Phytophthora citrophthora.</title>
        <authorList>
            <person name="Moller H."/>
            <person name="Coetzee B."/>
            <person name="Rose L.J."/>
            <person name="Van Niekerk J.M."/>
        </authorList>
    </citation>
    <scope>NUCLEOTIDE SEQUENCE</scope>
    <source>
        <strain evidence="4">STE-U-9442</strain>
    </source>
</reference>
<dbReference type="Pfam" id="PF13359">
    <property type="entry name" value="DDE_Tnp_4"/>
    <property type="match status" value="1"/>
</dbReference>
<evidence type="ECO:0000313" key="5">
    <source>
        <dbReference type="Proteomes" id="UP001259832"/>
    </source>
</evidence>
<keyword evidence="5" id="KW-1185">Reference proteome</keyword>
<accession>A0AAD9LDK4</accession>
<name>A0AAD9LDK4_9STRA</name>
<evidence type="ECO:0000256" key="1">
    <source>
        <dbReference type="ARBA" id="ARBA00001968"/>
    </source>
</evidence>
<keyword evidence="2" id="KW-0479">Metal-binding</keyword>
<proteinExistence type="predicted"/>
<dbReference type="EMBL" id="JASMQC010000029">
    <property type="protein sequence ID" value="KAK1932496.1"/>
    <property type="molecule type" value="Genomic_DNA"/>
</dbReference>
<evidence type="ECO:0000259" key="3">
    <source>
        <dbReference type="Pfam" id="PF13359"/>
    </source>
</evidence>
<organism evidence="4 5">
    <name type="scientific">Phytophthora citrophthora</name>
    <dbReference type="NCBI Taxonomy" id="4793"/>
    <lineage>
        <taxon>Eukaryota</taxon>
        <taxon>Sar</taxon>
        <taxon>Stramenopiles</taxon>
        <taxon>Oomycota</taxon>
        <taxon>Peronosporomycetes</taxon>
        <taxon>Peronosporales</taxon>
        <taxon>Peronosporaceae</taxon>
        <taxon>Phytophthora</taxon>
    </lineage>
</organism>
<protein>
    <recommendedName>
        <fullName evidence="3">DDE Tnp4 domain-containing protein</fullName>
    </recommendedName>
</protein>
<dbReference type="InterPro" id="IPR027806">
    <property type="entry name" value="HARBI1_dom"/>
</dbReference>
<sequence length="197" mass="22866">MTNFAPIEFERLWGYLRNHLRDNWNVGRGRKCAQRPMDVLFMLLTTLKHCGKWDVVAGVFKIKPPKFQKMILSFATVLSPYLYERFVVSAADKFTMEALVLGGNAFRNYPSARYTTDVTFQHTNMPSDQMKERSAYYSAKHHLHGYKVEVSVLPNGLAIYCTDHYPGSEADIEVFRKNHKFHLQHLLKTESVMTKDL</sequence>
<evidence type="ECO:0000313" key="4">
    <source>
        <dbReference type="EMBL" id="KAK1932496.1"/>
    </source>
</evidence>
<comment type="cofactor">
    <cofactor evidence="1">
        <name>a divalent metal cation</name>
        <dbReference type="ChEBI" id="CHEBI:60240"/>
    </cofactor>
</comment>
<dbReference type="AlphaFoldDB" id="A0AAD9LDK4"/>
<dbReference type="GO" id="GO:0046872">
    <property type="term" value="F:metal ion binding"/>
    <property type="evidence" value="ECO:0007669"/>
    <property type="project" value="UniProtKB-KW"/>
</dbReference>
<gene>
    <name evidence="4" type="ORF">P3T76_012080</name>
</gene>
<feature type="domain" description="DDE Tnp4" evidence="3">
    <location>
        <begin position="118"/>
        <end position="189"/>
    </location>
</feature>
<evidence type="ECO:0000256" key="2">
    <source>
        <dbReference type="ARBA" id="ARBA00022723"/>
    </source>
</evidence>